<keyword evidence="5 15" id="KW-0378">Hydrolase</keyword>
<evidence type="ECO:0000256" key="5">
    <source>
        <dbReference type="ARBA" id="ARBA00022801"/>
    </source>
</evidence>
<dbReference type="GO" id="GO:0006310">
    <property type="term" value="P:DNA recombination"/>
    <property type="evidence" value="ECO:0007669"/>
    <property type="project" value="UniProtKB-UniRule"/>
</dbReference>
<feature type="domain" description="Helicase C-terminal" evidence="17">
    <location>
        <begin position="478"/>
        <end position="624"/>
    </location>
</feature>
<keyword evidence="3 15" id="KW-0547">Nucleotide-binding</keyword>
<dbReference type="GO" id="GO:0003677">
    <property type="term" value="F:DNA binding"/>
    <property type="evidence" value="ECO:0007669"/>
    <property type="project" value="UniProtKB-KW"/>
</dbReference>
<protein>
    <recommendedName>
        <fullName evidence="2 15">ATP-dependent DNA helicase RecG</fullName>
        <ecNumber evidence="13 15">5.6.2.4</ecNumber>
    </recommendedName>
</protein>
<keyword evidence="4 15" id="KW-0227">DNA damage</keyword>
<evidence type="ECO:0000256" key="14">
    <source>
        <dbReference type="ARBA" id="ARBA00048988"/>
    </source>
</evidence>
<keyword evidence="10 15" id="KW-0234">DNA repair</keyword>
<dbReference type="SMART" id="SM00487">
    <property type="entry name" value="DEXDc"/>
    <property type="match status" value="1"/>
</dbReference>
<dbReference type="InterPro" id="IPR014001">
    <property type="entry name" value="Helicase_ATP-bd"/>
</dbReference>
<dbReference type="Gene3D" id="1.10.150.20">
    <property type="entry name" value="5' to 3' exonuclease, C-terminal subdomain"/>
    <property type="match status" value="1"/>
</dbReference>
<dbReference type="InterPro" id="IPR004609">
    <property type="entry name" value="ATP-dep_DNA_helicase_RecG"/>
</dbReference>
<reference evidence="18 19" key="1">
    <citation type="submission" date="2020-02" db="EMBL/GenBank/DDBJ databases">
        <title>Genome sequences of Thiorhodococcus mannitoliphagus and Thiorhodococcus minor, purple sulfur photosynthetic bacteria in the gammaproteobacterial family, Chromatiaceae.</title>
        <authorList>
            <person name="Aviles F.A."/>
            <person name="Meyer T.E."/>
            <person name="Kyndt J.A."/>
        </authorList>
    </citation>
    <scope>NUCLEOTIDE SEQUENCE [LARGE SCALE GENOMIC DNA]</scope>
    <source>
        <strain evidence="18 19">DSM 11518</strain>
    </source>
</reference>
<dbReference type="GO" id="GO:0006281">
    <property type="term" value="P:DNA repair"/>
    <property type="evidence" value="ECO:0007669"/>
    <property type="project" value="UniProtKB-UniRule"/>
</dbReference>
<dbReference type="PANTHER" id="PTHR47964">
    <property type="entry name" value="ATP-DEPENDENT DNA HELICASE HOMOLOG RECG, CHLOROPLASTIC"/>
    <property type="match status" value="1"/>
</dbReference>
<dbReference type="Gene3D" id="3.40.50.300">
    <property type="entry name" value="P-loop containing nucleotide triphosphate hydrolases"/>
    <property type="match status" value="2"/>
</dbReference>
<keyword evidence="9 15" id="KW-0233">DNA recombination</keyword>
<feature type="domain" description="Helicase ATP-binding" evidence="16">
    <location>
        <begin position="280"/>
        <end position="445"/>
    </location>
</feature>
<dbReference type="NCBIfam" id="TIGR00643">
    <property type="entry name" value="recG"/>
    <property type="match status" value="1"/>
</dbReference>
<evidence type="ECO:0000256" key="1">
    <source>
        <dbReference type="ARBA" id="ARBA00007504"/>
    </source>
</evidence>
<evidence type="ECO:0000313" key="18">
    <source>
        <dbReference type="EMBL" id="NEV62975.1"/>
    </source>
</evidence>
<dbReference type="EMBL" id="JAAIJQ010000039">
    <property type="protein sequence ID" value="NEV62975.1"/>
    <property type="molecule type" value="Genomic_DNA"/>
</dbReference>
<dbReference type="InterPro" id="IPR027417">
    <property type="entry name" value="P-loop_NTPase"/>
</dbReference>
<evidence type="ECO:0000256" key="11">
    <source>
        <dbReference type="ARBA" id="ARBA00023235"/>
    </source>
</evidence>
<dbReference type="CDD" id="cd04488">
    <property type="entry name" value="RecG_wedge_OBF"/>
    <property type="match status" value="1"/>
</dbReference>
<dbReference type="SUPFAM" id="SSF52540">
    <property type="entry name" value="P-loop containing nucleoside triphosphate hydrolases"/>
    <property type="match status" value="2"/>
</dbReference>
<evidence type="ECO:0000313" key="19">
    <source>
        <dbReference type="Proteomes" id="UP000483379"/>
    </source>
</evidence>
<dbReference type="Gene3D" id="2.40.50.140">
    <property type="entry name" value="Nucleic acid-binding proteins"/>
    <property type="match status" value="1"/>
</dbReference>
<evidence type="ECO:0000256" key="8">
    <source>
        <dbReference type="ARBA" id="ARBA00023125"/>
    </source>
</evidence>
<dbReference type="InterPro" id="IPR011545">
    <property type="entry name" value="DEAD/DEAH_box_helicase_dom"/>
</dbReference>
<dbReference type="InterPro" id="IPR001650">
    <property type="entry name" value="Helicase_C-like"/>
</dbReference>
<evidence type="ECO:0000256" key="15">
    <source>
        <dbReference type="RuleBase" id="RU363016"/>
    </source>
</evidence>
<evidence type="ECO:0000256" key="3">
    <source>
        <dbReference type="ARBA" id="ARBA00022741"/>
    </source>
</evidence>
<comment type="caution">
    <text evidence="18">The sequence shown here is derived from an EMBL/GenBank/DDBJ whole genome shotgun (WGS) entry which is preliminary data.</text>
</comment>
<dbReference type="GO" id="GO:0043138">
    <property type="term" value="F:3'-5' DNA helicase activity"/>
    <property type="evidence" value="ECO:0007669"/>
    <property type="project" value="UniProtKB-EC"/>
</dbReference>
<dbReference type="InterPro" id="IPR047112">
    <property type="entry name" value="RecG/Mfd"/>
</dbReference>
<dbReference type="InterPro" id="IPR033454">
    <property type="entry name" value="RecG_wedge"/>
</dbReference>
<comment type="similarity">
    <text evidence="1 15">Belongs to the helicase family. RecG subfamily.</text>
</comment>
<dbReference type="NCBIfam" id="NF008166">
    <property type="entry name" value="PRK10917.1-4"/>
    <property type="match status" value="1"/>
</dbReference>
<dbReference type="AlphaFoldDB" id="A0A6M0K3R3"/>
<dbReference type="SUPFAM" id="SSF50249">
    <property type="entry name" value="Nucleic acid-binding proteins"/>
    <property type="match status" value="1"/>
</dbReference>
<accession>A0A6M0K3R3</accession>
<dbReference type="Proteomes" id="UP000483379">
    <property type="component" value="Unassembled WGS sequence"/>
</dbReference>
<evidence type="ECO:0000256" key="2">
    <source>
        <dbReference type="ARBA" id="ARBA00017846"/>
    </source>
</evidence>
<dbReference type="PROSITE" id="PS51192">
    <property type="entry name" value="HELICASE_ATP_BIND_1"/>
    <property type="match status" value="1"/>
</dbReference>
<evidence type="ECO:0000259" key="16">
    <source>
        <dbReference type="PROSITE" id="PS51192"/>
    </source>
</evidence>
<name>A0A6M0K3R3_9GAMM</name>
<keyword evidence="19" id="KW-1185">Reference proteome</keyword>
<evidence type="ECO:0000256" key="13">
    <source>
        <dbReference type="ARBA" id="ARBA00034808"/>
    </source>
</evidence>
<proteinExistence type="inferred from homology"/>
<dbReference type="EC" id="5.6.2.4" evidence="13 15"/>
<dbReference type="Pfam" id="PF17191">
    <property type="entry name" value="RecG_wedge"/>
    <property type="match status" value="1"/>
</dbReference>
<dbReference type="CDD" id="cd17992">
    <property type="entry name" value="DEXHc_RecG"/>
    <property type="match status" value="1"/>
</dbReference>
<dbReference type="Pfam" id="PF00270">
    <property type="entry name" value="DEAD"/>
    <property type="match status" value="1"/>
</dbReference>
<comment type="catalytic activity">
    <reaction evidence="12 15">
        <text>Couples ATP hydrolysis with the unwinding of duplex DNA by translocating in the 3'-5' direction.</text>
        <dbReference type="EC" id="5.6.2.4"/>
    </reaction>
</comment>
<evidence type="ECO:0000256" key="10">
    <source>
        <dbReference type="ARBA" id="ARBA00023204"/>
    </source>
</evidence>
<dbReference type="SMART" id="SM00490">
    <property type="entry name" value="HELICc"/>
    <property type="match status" value="1"/>
</dbReference>
<dbReference type="NCBIfam" id="NF008165">
    <property type="entry name" value="PRK10917.1-3"/>
    <property type="match status" value="1"/>
</dbReference>
<keyword evidence="7 15" id="KW-0067">ATP-binding</keyword>
<dbReference type="InterPro" id="IPR045562">
    <property type="entry name" value="RecG_dom3_C"/>
</dbReference>
<evidence type="ECO:0000256" key="12">
    <source>
        <dbReference type="ARBA" id="ARBA00034617"/>
    </source>
</evidence>
<evidence type="ECO:0000259" key="17">
    <source>
        <dbReference type="PROSITE" id="PS51194"/>
    </source>
</evidence>
<dbReference type="PANTHER" id="PTHR47964:SF1">
    <property type="entry name" value="ATP-DEPENDENT DNA HELICASE HOMOLOG RECG, CHLOROPLASTIC"/>
    <property type="match status" value="1"/>
</dbReference>
<keyword evidence="8" id="KW-0238">DNA-binding</keyword>
<comment type="function">
    <text evidence="15">Plays a critical role in recombination and DNA repair. Helps process Holliday junction intermediates to mature products by catalyzing branch migration. Has replication fork regression activity, unwinds stalled or blocked replication forks to make a HJ that can be resolved. Has a DNA unwinding activity characteristic of a DNA helicase with 3'-5' polarity.</text>
</comment>
<keyword evidence="6 15" id="KW-0347">Helicase</keyword>
<evidence type="ECO:0000256" key="9">
    <source>
        <dbReference type="ARBA" id="ARBA00023172"/>
    </source>
</evidence>
<keyword evidence="11" id="KW-0413">Isomerase</keyword>
<dbReference type="Pfam" id="PF19833">
    <property type="entry name" value="RecG_dom3_C"/>
    <property type="match status" value="1"/>
</dbReference>
<dbReference type="Pfam" id="PF00271">
    <property type="entry name" value="Helicase_C"/>
    <property type="match status" value="1"/>
</dbReference>
<dbReference type="FunFam" id="3.40.50.300:FF:000391">
    <property type="entry name" value="ATP-dependent DNA helicase RecG"/>
    <property type="match status" value="1"/>
</dbReference>
<organism evidence="18 19">
    <name type="scientific">Thiorhodococcus minor</name>
    <dbReference type="NCBI Taxonomy" id="57489"/>
    <lineage>
        <taxon>Bacteria</taxon>
        <taxon>Pseudomonadati</taxon>
        <taxon>Pseudomonadota</taxon>
        <taxon>Gammaproteobacteria</taxon>
        <taxon>Chromatiales</taxon>
        <taxon>Chromatiaceae</taxon>
        <taxon>Thiorhodococcus</taxon>
    </lineage>
</organism>
<dbReference type="InterPro" id="IPR012340">
    <property type="entry name" value="NA-bd_OB-fold"/>
</dbReference>
<dbReference type="NCBIfam" id="NF008163">
    <property type="entry name" value="PRK10917.1-1"/>
    <property type="match status" value="1"/>
</dbReference>
<evidence type="ECO:0000256" key="7">
    <source>
        <dbReference type="ARBA" id="ARBA00022840"/>
    </source>
</evidence>
<dbReference type="GO" id="GO:0016787">
    <property type="term" value="F:hydrolase activity"/>
    <property type="evidence" value="ECO:0007669"/>
    <property type="project" value="UniProtKB-KW"/>
</dbReference>
<evidence type="ECO:0000256" key="6">
    <source>
        <dbReference type="ARBA" id="ARBA00022806"/>
    </source>
</evidence>
<dbReference type="NCBIfam" id="NF008168">
    <property type="entry name" value="PRK10917.2-2"/>
    <property type="match status" value="1"/>
</dbReference>
<gene>
    <name evidence="18" type="primary">recG</name>
    <name evidence="18" type="ORF">G3446_13925</name>
</gene>
<dbReference type="PROSITE" id="PS51194">
    <property type="entry name" value="HELICASE_CTER"/>
    <property type="match status" value="1"/>
</dbReference>
<dbReference type="GO" id="GO:0005524">
    <property type="term" value="F:ATP binding"/>
    <property type="evidence" value="ECO:0007669"/>
    <property type="project" value="UniProtKB-KW"/>
</dbReference>
<evidence type="ECO:0000256" key="4">
    <source>
        <dbReference type="ARBA" id="ARBA00022763"/>
    </source>
</evidence>
<comment type="catalytic activity">
    <reaction evidence="14 15">
        <text>ATP + H2O = ADP + phosphate + H(+)</text>
        <dbReference type="Rhea" id="RHEA:13065"/>
        <dbReference type="ChEBI" id="CHEBI:15377"/>
        <dbReference type="ChEBI" id="CHEBI:15378"/>
        <dbReference type="ChEBI" id="CHEBI:30616"/>
        <dbReference type="ChEBI" id="CHEBI:43474"/>
        <dbReference type="ChEBI" id="CHEBI:456216"/>
        <dbReference type="EC" id="5.6.2.4"/>
    </reaction>
</comment>
<sequence length="689" mass="76060">MDGLPVESLKRVGPRVAERLAKLGIRSVQDLLFHLPIRYQDRSRLTPIADLRLGSEALIQGFVEDASIAMGRRRSLKVSLVDAGGGRILLRFFHFSRQQAAALQSGTLLRCYGEVRQGPVSLEMIHPEYRVQSEDGDEAEPGLTPIYPSTEGLQQATWRGLIEQALALMERLRPLDLLPRAVIGPQGLPGLCEALRDLHRPPLEASLEDLLERRHPAFVRLAFEELTAHQVSLRRLRLAQQRISAPILEGDGRLRARLRAALPFELTEAQGRVVREIAADMARPRPMQRLLQGDVGSGKTVVAALAALQALEAGFQVALMAPTELLSEQHLRNLRAWLLPLGIEPLWLAGRHKGQERAERLEAIASGAARLVVGTHALFQDEVVFQDLGLAIIDEQHRFGVHQRMKLREKRDGEGAAPHQLIMTATPIPRSLAMTLYADLDLSVIDALPPGRSPITTIAVPDTRRDEVVERVMLACRQGRQAYWVCTLIEESEALECQAAEETARQLREGLPGLRVGLVHGRLKATERDAVMADFAAGELDLLVATTVIEVGVDVPNASLMIIENPERLGLAQLHQLRGRVGRGAVESHCLLLYHAPLSQIARERLGIIRASTSGFEIAERDLAIRGAGEVLGTRQTGAIQFRVADPVRDQRLTAPAQRAADRILEHHPEAVDPLIARWLGARELYGQV</sequence>